<comment type="caution">
    <text evidence="1">The sequence shown here is derived from an EMBL/GenBank/DDBJ whole genome shotgun (WGS) entry which is preliminary data.</text>
</comment>
<reference evidence="1" key="1">
    <citation type="submission" date="2023-04" db="EMBL/GenBank/DDBJ databases">
        <title>Draft Genome sequencing of Naganishia species isolated from polar environments using Oxford Nanopore Technology.</title>
        <authorList>
            <person name="Leo P."/>
            <person name="Venkateswaran K."/>
        </authorList>
    </citation>
    <scope>NUCLEOTIDE SEQUENCE</scope>
    <source>
        <strain evidence="1">MNA-CCFEE 5425</strain>
    </source>
</reference>
<dbReference type="EMBL" id="JASBWU010000002">
    <property type="protein sequence ID" value="KAJ9124365.1"/>
    <property type="molecule type" value="Genomic_DNA"/>
</dbReference>
<keyword evidence="2" id="KW-1185">Reference proteome</keyword>
<gene>
    <name evidence="1" type="ORF">QFC22_001165</name>
</gene>
<evidence type="ECO:0000313" key="1">
    <source>
        <dbReference type="EMBL" id="KAJ9124365.1"/>
    </source>
</evidence>
<evidence type="ECO:0000313" key="2">
    <source>
        <dbReference type="Proteomes" id="UP001243375"/>
    </source>
</evidence>
<organism evidence="1 2">
    <name type="scientific">Naganishia vaughanmartiniae</name>
    <dbReference type="NCBI Taxonomy" id="1424756"/>
    <lineage>
        <taxon>Eukaryota</taxon>
        <taxon>Fungi</taxon>
        <taxon>Dikarya</taxon>
        <taxon>Basidiomycota</taxon>
        <taxon>Agaricomycotina</taxon>
        <taxon>Tremellomycetes</taxon>
        <taxon>Filobasidiales</taxon>
        <taxon>Filobasidiaceae</taxon>
        <taxon>Naganishia</taxon>
    </lineage>
</organism>
<proteinExistence type="predicted"/>
<name>A0ACC2XLV1_9TREE</name>
<sequence>MSTENLAEAFGRPMQGNDEGVASVSTNSDLPRTSSPGVVHPEPLPFRRSQALSRLTGTREETRSVDHSREPIPHLLRPTLPLQSALRTVSRNRRNVRMMAFARAKTLIDAHLAAVSAATSTLNAKRTQRAMLQDQPRRVQSAGPVLGRRQELEPETMPKSEDEEDEWVDHDSEKDAGEAMPNEMPDTSVTLTAGDGVLIYVHDYNILRDASFLRRLLPLIVYTDPPRSLKFALMRGTMEGIASAALRHFTLDIADSCGVAFWHNVSRARARWQGLEEDEALEWQARAHYVFVRCVYEGPLQIFRCPEAKSKGWKGVADVFLEDMTGFEALQALVRGNDTVDETTPILEASPQFGYGYQEMQEMSQLAFAYPEGAPDRYFLPTQRELIKHVKPVSVMSRDFSLNHFNLHREGYSGIEQLGFLTGSPNRDSQGSDVMMFGIEGVPYKVAVNKLSRNSPAFRALIDISPPDAQIQVPLPASVLHFIIQVMWDTPEALTADSIMYFADGELSHASPLHALCHLYEIGVGYQIPKLVHYANKHLPGHAWQHPALALAEAMQQVPYHQLLADAALRCFDLRLADMCSFHFWRRISYSQSLKIHEVFFEEFKWQRSTHLRFLLAIYSEKPQGGPDAYSLAGVDWDRISHRFLESMRFETAGTRRTDAPQTSEGGPSGTTARH</sequence>
<dbReference type="Proteomes" id="UP001243375">
    <property type="component" value="Unassembled WGS sequence"/>
</dbReference>
<accession>A0ACC2XLV1</accession>
<protein>
    <submittedName>
        <fullName evidence="1">Uncharacterized protein</fullName>
    </submittedName>
</protein>